<dbReference type="GeneID" id="92207628"/>
<evidence type="ECO:0000256" key="1">
    <source>
        <dbReference type="SAM" id="MobiDB-lite"/>
    </source>
</evidence>
<feature type="compositionally biased region" description="Polar residues" evidence="1">
    <location>
        <begin position="11"/>
        <end position="22"/>
    </location>
</feature>
<sequence>MEARREYAATSARTNQRTNTNESMCVMMDLDPVSSASSSDTSIDYYKEQLLRKSPLALLQHSPEANDSAGLAHSTSPEMNDERRIAPNCRQSDGMDFSRVNLASEKVHTTLNRHRAGNGDDDDDVDDDKAMPIESAKGYSVGRKPMQRKPPPSLEAEEAKQILLDTESANDSLAQGSRLSSRMKRLSLAKIGKKLKTMKETSSVKYDSPNIYPDESRRSGSMTPHACSPSISSIEHHYSTDDASMNPTLPKNDATAPHSVNPFWKFHVLHFGKDLYLTTNPGAKHVYCRHAPGFYVEVKGLSQDGRLDGKDGFVLIFRDNADLLANKKSNKTSNNSNNRQAFMQITKKPENEGGFFTLKIPKNTYVDDDGIVVKYQDMTNYSGVSFPQEISQQQFPYNDLRCKHKSSFENYEVQDFWGNMWNVGSIPRVRVSKTNQVKAMMMRNRRKDMERNEEDDIKMIGKSNVYFHQNFISRGGRTRYKEPDARKIYYQDGESHFPPVLCVFRPFKKLKMAEKISKSMKNHEQIGSKYYRLEEDKGAELNSVTYDTTRKYYRASDGLYSDEGTLDDTPDENKFGWITVYEDRDVFGGGENRGMFDLVVGMTLAVGFSNSLKR</sequence>
<feature type="region of interest" description="Disordered" evidence="1">
    <location>
        <begin position="61"/>
        <end position="83"/>
    </location>
</feature>
<protein>
    <submittedName>
        <fullName evidence="2">Uncharacterized protein</fullName>
    </submittedName>
</protein>
<name>A0ABP0ZKN4_9ASCO</name>
<reference evidence="2 3" key="1">
    <citation type="submission" date="2024-03" db="EMBL/GenBank/DDBJ databases">
        <authorList>
            <person name="Brejova B."/>
        </authorList>
    </citation>
    <scope>NUCLEOTIDE SEQUENCE [LARGE SCALE GENOMIC DNA]</scope>
    <source>
        <strain evidence="2 3">CBS 14171</strain>
    </source>
</reference>
<gene>
    <name evidence="2" type="ORF">LODBEIA_P24320</name>
</gene>
<dbReference type="RefSeq" id="XP_066829370.1">
    <property type="nucleotide sequence ID" value="XM_066972431.1"/>
</dbReference>
<dbReference type="EMBL" id="OZ022407">
    <property type="protein sequence ID" value="CAK9438129.1"/>
    <property type="molecule type" value="Genomic_DNA"/>
</dbReference>
<feature type="region of interest" description="Disordered" evidence="1">
    <location>
        <begin position="109"/>
        <end position="157"/>
    </location>
</feature>
<proteinExistence type="predicted"/>
<keyword evidence="3" id="KW-1185">Reference proteome</keyword>
<evidence type="ECO:0000313" key="3">
    <source>
        <dbReference type="Proteomes" id="UP001497383"/>
    </source>
</evidence>
<feature type="region of interest" description="Disordered" evidence="1">
    <location>
        <begin position="200"/>
        <end position="232"/>
    </location>
</feature>
<organism evidence="2 3">
    <name type="scientific">Lodderomyces beijingensis</name>
    <dbReference type="NCBI Taxonomy" id="1775926"/>
    <lineage>
        <taxon>Eukaryota</taxon>
        <taxon>Fungi</taxon>
        <taxon>Dikarya</taxon>
        <taxon>Ascomycota</taxon>
        <taxon>Saccharomycotina</taxon>
        <taxon>Pichiomycetes</taxon>
        <taxon>Debaryomycetaceae</taxon>
        <taxon>Candida/Lodderomyces clade</taxon>
        <taxon>Lodderomyces</taxon>
    </lineage>
</organism>
<feature type="region of interest" description="Disordered" evidence="1">
    <location>
        <begin position="1"/>
        <end position="22"/>
    </location>
</feature>
<evidence type="ECO:0000313" key="2">
    <source>
        <dbReference type="EMBL" id="CAK9438129.1"/>
    </source>
</evidence>
<accession>A0ABP0ZKN4</accession>
<dbReference type="Proteomes" id="UP001497383">
    <property type="component" value="Chromosome 3"/>
</dbReference>